<dbReference type="PANTHER" id="PTHR11257:SF13">
    <property type="entry name" value="GEO07322P1"/>
    <property type="match status" value="1"/>
</dbReference>
<keyword evidence="3" id="KW-1185">Reference proteome</keyword>
<feature type="signal peptide" evidence="1">
    <location>
        <begin position="1"/>
        <end position="19"/>
    </location>
</feature>
<organism evidence="2 3">
    <name type="scientific">Megalurothrips usitatus</name>
    <name type="common">bean blossom thrips</name>
    <dbReference type="NCBI Taxonomy" id="439358"/>
    <lineage>
        <taxon>Eukaryota</taxon>
        <taxon>Metazoa</taxon>
        <taxon>Ecdysozoa</taxon>
        <taxon>Arthropoda</taxon>
        <taxon>Hexapoda</taxon>
        <taxon>Insecta</taxon>
        <taxon>Pterygota</taxon>
        <taxon>Neoptera</taxon>
        <taxon>Paraneoptera</taxon>
        <taxon>Thysanoptera</taxon>
        <taxon>Terebrantia</taxon>
        <taxon>Thripoidea</taxon>
        <taxon>Thripidae</taxon>
        <taxon>Megalurothrips</taxon>
    </lineage>
</organism>
<dbReference type="EMBL" id="JAPTSV010000002">
    <property type="protein sequence ID" value="KAJ1530496.1"/>
    <property type="molecule type" value="Genomic_DNA"/>
</dbReference>
<evidence type="ECO:0000313" key="3">
    <source>
        <dbReference type="Proteomes" id="UP001075354"/>
    </source>
</evidence>
<dbReference type="Proteomes" id="UP001075354">
    <property type="component" value="Chromosome 2"/>
</dbReference>
<evidence type="ECO:0000256" key="1">
    <source>
        <dbReference type="SAM" id="SignalP"/>
    </source>
</evidence>
<sequence>MAAWGCLVALLAVAVVVSGDVDKYDEGRFAHIDVDEVLANQRILTSFVKCFLDQGPCTADAREMKRLLPEVIDSLCAKCTDNQKKLMAKAVLHVKNNRPSEWQQLSDKYDPDHTKEVELDKFLSEAASL</sequence>
<protein>
    <recommendedName>
        <fullName evidence="4">Ejaculatory bulb-specific protein 3-like</fullName>
    </recommendedName>
</protein>
<evidence type="ECO:0008006" key="4">
    <source>
        <dbReference type="Google" id="ProtNLM"/>
    </source>
</evidence>
<dbReference type="InterPro" id="IPR036682">
    <property type="entry name" value="OS_D_A10/PebIII_sf"/>
</dbReference>
<dbReference type="AlphaFoldDB" id="A0AAV7Y077"/>
<dbReference type="SUPFAM" id="SSF100910">
    <property type="entry name" value="Chemosensory protein Csp2"/>
    <property type="match status" value="1"/>
</dbReference>
<comment type="caution">
    <text evidence="2">The sequence shown here is derived from an EMBL/GenBank/DDBJ whole genome shotgun (WGS) entry which is preliminary data.</text>
</comment>
<gene>
    <name evidence="2" type="ORF">ONE63_005394</name>
</gene>
<evidence type="ECO:0000313" key="2">
    <source>
        <dbReference type="EMBL" id="KAJ1530496.1"/>
    </source>
</evidence>
<dbReference type="Pfam" id="PF03392">
    <property type="entry name" value="OS-D"/>
    <property type="match status" value="1"/>
</dbReference>
<feature type="chain" id="PRO_5043395343" description="Ejaculatory bulb-specific protein 3-like" evidence="1">
    <location>
        <begin position="20"/>
        <end position="129"/>
    </location>
</feature>
<reference evidence="2" key="1">
    <citation type="submission" date="2022-12" db="EMBL/GenBank/DDBJ databases">
        <title>Chromosome-level genome assembly of the bean flower thrips Megalurothrips usitatus.</title>
        <authorList>
            <person name="Ma L."/>
            <person name="Liu Q."/>
            <person name="Li H."/>
            <person name="Cai W."/>
        </authorList>
    </citation>
    <scope>NUCLEOTIDE SEQUENCE</scope>
    <source>
        <strain evidence="2">Cailab_2022a</strain>
    </source>
</reference>
<dbReference type="InterPro" id="IPR005055">
    <property type="entry name" value="A10/PebIII"/>
</dbReference>
<proteinExistence type="predicted"/>
<name>A0AAV7Y077_9NEOP</name>
<keyword evidence="1" id="KW-0732">Signal</keyword>
<dbReference type="PANTHER" id="PTHR11257">
    <property type="entry name" value="CHEMOSENSORY PROTEIN-RELATED"/>
    <property type="match status" value="1"/>
</dbReference>
<accession>A0AAV7Y077</accession>
<dbReference type="Gene3D" id="1.10.2080.10">
    <property type="entry name" value="Insect odorant-binding protein A10/Ejaculatory bulb-specific protein 3"/>
    <property type="match status" value="1"/>
</dbReference>